<dbReference type="RefSeq" id="WP_055170789.1">
    <property type="nucleotide sequence ID" value="NZ_CABJFX010000002.1"/>
</dbReference>
<dbReference type="NCBIfam" id="NF033850">
    <property type="entry name" value="LCxxNW"/>
    <property type="match status" value="1"/>
</dbReference>
<evidence type="ECO:0000313" key="4">
    <source>
        <dbReference type="Proteomes" id="UP000095453"/>
    </source>
</evidence>
<dbReference type="AlphaFoldDB" id="A0A173VCV8"/>
<reference evidence="1 4" key="1">
    <citation type="submission" date="2015-09" db="EMBL/GenBank/DDBJ databases">
        <authorList>
            <consortium name="Pathogen Informatics"/>
        </authorList>
    </citation>
    <scope>NUCLEOTIDE SEQUENCE [LARGE SCALE GENOMIC DNA]</scope>
    <source>
        <strain evidence="1 4">2789STDY5608887</strain>
    </source>
</reference>
<evidence type="ECO:0000313" key="6">
    <source>
        <dbReference type="Proteomes" id="UP000285820"/>
    </source>
</evidence>
<dbReference type="Proteomes" id="UP000285820">
    <property type="component" value="Unassembled WGS sequence"/>
</dbReference>
<accession>A0A173VCV8</accession>
<sequence length="68" mass="8483">MENYCAFSRDHKCILWLDYEITRQELEECHTLCHGNWIEIEHKYKYIQELRHLLDEHGIPYPEEYEID</sequence>
<organism evidence="1 4">
    <name type="scientific">Roseburia inulinivorans</name>
    <dbReference type="NCBI Taxonomy" id="360807"/>
    <lineage>
        <taxon>Bacteria</taxon>
        <taxon>Bacillati</taxon>
        <taxon>Bacillota</taxon>
        <taxon>Clostridia</taxon>
        <taxon>Lachnospirales</taxon>
        <taxon>Lachnospiraceae</taxon>
        <taxon>Roseburia</taxon>
    </lineage>
</organism>
<dbReference type="Proteomes" id="UP000095453">
    <property type="component" value="Unassembled WGS sequence"/>
</dbReference>
<reference evidence="5 6" key="2">
    <citation type="submission" date="2018-08" db="EMBL/GenBank/DDBJ databases">
        <title>A genome reference for cultivated species of the human gut microbiota.</title>
        <authorList>
            <person name="Zou Y."/>
            <person name="Xue W."/>
            <person name="Luo G."/>
        </authorList>
    </citation>
    <scope>NUCLEOTIDE SEQUENCE [LARGE SCALE GENOMIC DNA]</scope>
    <source>
        <strain evidence="2 6">AF24-4</strain>
        <strain evidence="3 5">AM42-1AC</strain>
    </source>
</reference>
<gene>
    <name evidence="3" type="ORF">DW914_02530</name>
    <name evidence="2" type="ORF">DWY29_17395</name>
    <name evidence="1" type="ORF">ERS852444_02718</name>
</gene>
<evidence type="ECO:0000313" key="2">
    <source>
        <dbReference type="EMBL" id="RGR62674.1"/>
    </source>
</evidence>
<dbReference type="Proteomes" id="UP000283492">
    <property type="component" value="Unassembled WGS sequence"/>
</dbReference>
<evidence type="ECO:0000313" key="1">
    <source>
        <dbReference type="EMBL" id="CUN24047.1"/>
    </source>
</evidence>
<dbReference type="EMBL" id="QRUN01000074">
    <property type="protein sequence ID" value="RGR62674.1"/>
    <property type="molecule type" value="Genomic_DNA"/>
</dbReference>
<name>A0A173VCV8_9FIRM</name>
<protein>
    <submittedName>
        <fullName evidence="1">Uncharacterized protein</fullName>
    </submittedName>
</protein>
<proteinExistence type="predicted"/>
<dbReference type="EMBL" id="QSFX01000002">
    <property type="protein sequence ID" value="RHA91253.1"/>
    <property type="molecule type" value="Genomic_DNA"/>
</dbReference>
<evidence type="ECO:0000313" key="5">
    <source>
        <dbReference type="Proteomes" id="UP000283492"/>
    </source>
</evidence>
<dbReference type="EMBL" id="CYXX01000024">
    <property type="protein sequence ID" value="CUN24047.1"/>
    <property type="molecule type" value="Genomic_DNA"/>
</dbReference>
<evidence type="ECO:0000313" key="3">
    <source>
        <dbReference type="EMBL" id="RHA91253.1"/>
    </source>
</evidence>